<sequence>MLENKIEVLASVLCTNSVVVLFHQSVLYYQMVCRLLSREPACRHCIDMLECSQIMPCALNMVVLRETCSDEIPGGVKVICLPAGCRLVDACLRYIS</sequence>
<dbReference type="EMBL" id="GBRH01217541">
    <property type="protein sequence ID" value="JAD80354.1"/>
    <property type="molecule type" value="Transcribed_RNA"/>
</dbReference>
<name>A0A0A9U5W4_ARUDO</name>
<accession>A0A0A9U5W4</accession>
<reference evidence="1" key="2">
    <citation type="journal article" date="2015" name="Data Brief">
        <title>Shoot transcriptome of the giant reed, Arundo donax.</title>
        <authorList>
            <person name="Barrero R.A."/>
            <person name="Guerrero F.D."/>
            <person name="Moolhuijzen P."/>
            <person name="Goolsby J.A."/>
            <person name="Tidwell J."/>
            <person name="Bellgard S.E."/>
            <person name="Bellgard M.I."/>
        </authorList>
    </citation>
    <scope>NUCLEOTIDE SEQUENCE</scope>
    <source>
        <tissue evidence="1">Shoot tissue taken approximately 20 cm above the soil surface</tissue>
    </source>
</reference>
<reference evidence="1" key="1">
    <citation type="submission" date="2014-09" db="EMBL/GenBank/DDBJ databases">
        <authorList>
            <person name="Magalhaes I.L.F."/>
            <person name="Oliveira U."/>
            <person name="Santos F.R."/>
            <person name="Vidigal T.H.D.A."/>
            <person name="Brescovit A.D."/>
            <person name="Santos A.J."/>
        </authorList>
    </citation>
    <scope>NUCLEOTIDE SEQUENCE</scope>
    <source>
        <tissue evidence="1">Shoot tissue taken approximately 20 cm above the soil surface</tissue>
    </source>
</reference>
<organism evidence="1">
    <name type="scientific">Arundo donax</name>
    <name type="common">Giant reed</name>
    <name type="synonym">Donax arundinaceus</name>
    <dbReference type="NCBI Taxonomy" id="35708"/>
    <lineage>
        <taxon>Eukaryota</taxon>
        <taxon>Viridiplantae</taxon>
        <taxon>Streptophyta</taxon>
        <taxon>Embryophyta</taxon>
        <taxon>Tracheophyta</taxon>
        <taxon>Spermatophyta</taxon>
        <taxon>Magnoliopsida</taxon>
        <taxon>Liliopsida</taxon>
        <taxon>Poales</taxon>
        <taxon>Poaceae</taxon>
        <taxon>PACMAD clade</taxon>
        <taxon>Arundinoideae</taxon>
        <taxon>Arundineae</taxon>
        <taxon>Arundo</taxon>
    </lineage>
</organism>
<evidence type="ECO:0000313" key="1">
    <source>
        <dbReference type="EMBL" id="JAD80354.1"/>
    </source>
</evidence>
<protein>
    <submittedName>
        <fullName evidence="1">Uncharacterized protein</fullName>
    </submittedName>
</protein>
<proteinExistence type="predicted"/>
<dbReference type="AlphaFoldDB" id="A0A0A9U5W4"/>